<dbReference type="InterPro" id="IPR011009">
    <property type="entry name" value="Kinase-like_dom_sf"/>
</dbReference>
<protein>
    <recommendedName>
        <fullName evidence="3">Protein kinase domain-containing protein</fullName>
    </recommendedName>
</protein>
<dbReference type="Gene3D" id="1.10.510.10">
    <property type="entry name" value="Transferase(Phosphotransferase) domain 1"/>
    <property type="match status" value="1"/>
</dbReference>
<dbReference type="OrthoDB" id="192887at2759"/>
<evidence type="ECO:0000313" key="2">
    <source>
        <dbReference type="Proteomes" id="UP000007800"/>
    </source>
</evidence>
<proteinExistence type="predicted"/>
<dbReference type="InParanoid" id="C5KZJ2"/>
<gene>
    <name evidence="1" type="ORF">Pmar_PMAR008626</name>
</gene>
<evidence type="ECO:0000313" key="1">
    <source>
        <dbReference type="EMBL" id="EER10102.1"/>
    </source>
</evidence>
<dbReference type="SUPFAM" id="SSF56112">
    <property type="entry name" value="Protein kinase-like (PK-like)"/>
    <property type="match status" value="1"/>
</dbReference>
<dbReference type="Gene3D" id="3.30.200.20">
    <property type="entry name" value="Phosphorylase Kinase, domain 1"/>
    <property type="match status" value="1"/>
</dbReference>
<dbReference type="GeneID" id="9038477"/>
<organism evidence="2">
    <name type="scientific">Perkinsus marinus (strain ATCC 50983 / TXsc)</name>
    <dbReference type="NCBI Taxonomy" id="423536"/>
    <lineage>
        <taxon>Eukaryota</taxon>
        <taxon>Sar</taxon>
        <taxon>Alveolata</taxon>
        <taxon>Perkinsozoa</taxon>
        <taxon>Perkinsea</taxon>
        <taxon>Perkinsida</taxon>
        <taxon>Perkinsidae</taxon>
        <taxon>Perkinsus</taxon>
    </lineage>
</organism>
<dbReference type="Proteomes" id="UP000007800">
    <property type="component" value="Unassembled WGS sequence"/>
</dbReference>
<accession>C5KZJ2</accession>
<dbReference type="RefSeq" id="XP_002778307.1">
    <property type="nucleotide sequence ID" value="XM_002778261.1"/>
</dbReference>
<name>C5KZJ2_PERM5</name>
<dbReference type="EMBL" id="GG677864">
    <property type="protein sequence ID" value="EER10102.1"/>
    <property type="molecule type" value="Genomic_DNA"/>
</dbReference>
<evidence type="ECO:0008006" key="3">
    <source>
        <dbReference type="Google" id="ProtNLM"/>
    </source>
</evidence>
<sequence>MLVFNPRKRITVDECLEHPFFKGIRGTETVAKDQVFLQFELEPELDEMQLRKYFIMEMQKFHPDVRCTNARQVPTLVGYS</sequence>
<dbReference type="AlphaFoldDB" id="C5KZJ2"/>
<keyword evidence="2" id="KW-1185">Reference proteome</keyword>
<reference evidence="1 2" key="1">
    <citation type="submission" date="2008-07" db="EMBL/GenBank/DDBJ databases">
        <authorList>
            <person name="El-Sayed N."/>
            <person name="Caler E."/>
            <person name="Inman J."/>
            <person name="Amedeo P."/>
            <person name="Hass B."/>
            <person name="Wortman J."/>
        </authorList>
    </citation>
    <scope>NUCLEOTIDE SEQUENCE [LARGE SCALE GENOMIC DNA]</scope>
    <source>
        <strain evidence="2">ATCC 50983 / TXsc</strain>
    </source>
</reference>